<accession>A0A2H0CU74</accession>
<comment type="caution">
    <text evidence="1">The sequence shown here is derived from an EMBL/GenBank/DDBJ whole genome shotgun (WGS) entry which is preliminary data.</text>
</comment>
<dbReference type="AlphaFoldDB" id="A0A2H0CU74"/>
<name>A0A2H0CU74_9BACT</name>
<dbReference type="Proteomes" id="UP000230638">
    <property type="component" value="Unassembled WGS sequence"/>
</dbReference>
<gene>
    <name evidence="1" type="ORF">COW88_01885</name>
</gene>
<organism evidence="1 2">
    <name type="scientific">Candidatus Lloydbacteria bacterium CG22_combo_CG10-13_8_21_14_all_47_15</name>
    <dbReference type="NCBI Taxonomy" id="1974635"/>
    <lineage>
        <taxon>Bacteria</taxon>
        <taxon>Candidatus Lloydiibacteriota</taxon>
    </lineage>
</organism>
<evidence type="ECO:0000313" key="1">
    <source>
        <dbReference type="EMBL" id="PIP73457.1"/>
    </source>
</evidence>
<dbReference type="EMBL" id="PCTL01000020">
    <property type="protein sequence ID" value="PIP73457.1"/>
    <property type="molecule type" value="Genomic_DNA"/>
</dbReference>
<reference evidence="1 2" key="1">
    <citation type="submission" date="2017-09" db="EMBL/GenBank/DDBJ databases">
        <title>Depth-based differentiation of microbial function through sediment-hosted aquifers and enrichment of novel symbionts in the deep terrestrial subsurface.</title>
        <authorList>
            <person name="Probst A.J."/>
            <person name="Ladd B."/>
            <person name="Jarett J.K."/>
            <person name="Geller-Mcgrath D.E."/>
            <person name="Sieber C.M."/>
            <person name="Emerson J.B."/>
            <person name="Anantharaman K."/>
            <person name="Thomas B.C."/>
            <person name="Malmstrom R."/>
            <person name="Stieglmeier M."/>
            <person name="Klingl A."/>
            <person name="Woyke T."/>
            <person name="Ryan C.M."/>
            <person name="Banfield J.F."/>
        </authorList>
    </citation>
    <scope>NUCLEOTIDE SEQUENCE [LARGE SCALE GENOMIC DNA]</scope>
    <source>
        <strain evidence="1">CG22_combo_CG10-13_8_21_14_all_47_15</strain>
    </source>
</reference>
<evidence type="ECO:0000313" key="2">
    <source>
        <dbReference type="Proteomes" id="UP000230638"/>
    </source>
</evidence>
<sequence length="84" mass="9733">MEFNINKYLEKFRGLQSSDDFLIQDVITAVKKETGVLLEKKNIRISNTTAYITTSPALKNIIFIKKEALVNIFNKKRSKLNDIR</sequence>
<protein>
    <submittedName>
        <fullName evidence="1">Uncharacterized protein</fullName>
    </submittedName>
</protein>
<proteinExistence type="predicted"/>